<organism evidence="1 2">
    <name type="scientific">Dolichospermum flos-aquae LEGE 04289</name>
    <dbReference type="NCBI Taxonomy" id="1828708"/>
    <lineage>
        <taxon>Bacteria</taxon>
        <taxon>Bacillati</taxon>
        <taxon>Cyanobacteriota</taxon>
        <taxon>Cyanophyceae</taxon>
        <taxon>Nostocales</taxon>
        <taxon>Aphanizomenonaceae</taxon>
        <taxon>Dolichospermum</taxon>
    </lineage>
</organism>
<sequence length="45" mass="5211">MNFTNYQLPITHYPLPITLFPSFNYKPVTLGELLINYPVKSGRVI</sequence>
<comment type="caution">
    <text evidence="1">The sequence shown here is derived from an EMBL/GenBank/DDBJ whole genome shotgun (WGS) entry which is preliminary data.</text>
</comment>
<dbReference type="EMBL" id="JADEWF010000027">
    <property type="protein sequence ID" value="MBE9219058.1"/>
    <property type="molecule type" value="Genomic_DNA"/>
</dbReference>
<name>A0ACC5Q3C6_DOLFA</name>
<accession>A0ACC5Q3C6</accession>
<gene>
    <name evidence="1" type="ORF">IQ222_09710</name>
</gene>
<proteinExistence type="predicted"/>
<dbReference type="Proteomes" id="UP000597867">
    <property type="component" value="Unassembled WGS sequence"/>
</dbReference>
<evidence type="ECO:0000313" key="2">
    <source>
        <dbReference type="Proteomes" id="UP000597867"/>
    </source>
</evidence>
<keyword evidence="2" id="KW-1185">Reference proteome</keyword>
<evidence type="ECO:0000313" key="1">
    <source>
        <dbReference type="EMBL" id="MBE9219058.1"/>
    </source>
</evidence>
<reference evidence="1" key="1">
    <citation type="submission" date="2020-10" db="EMBL/GenBank/DDBJ databases">
        <authorList>
            <person name="Castelo-Branco R."/>
            <person name="Eusebio N."/>
            <person name="Adriana R."/>
            <person name="Vieira A."/>
            <person name="Brugerolle De Fraissinette N."/>
            <person name="Rezende De Castro R."/>
            <person name="Schneider M.P."/>
            <person name="Vasconcelos V."/>
            <person name="Leao P.N."/>
        </authorList>
    </citation>
    <scope>NUCLEOTIDE SEQUENCE</scope>
    <source>
        <strain evidence="1">LEGE 04289</strain>
    </source>
</reference>
<protein>
    <submittedName>
        <fullName evidence="1">Uncharacterized protein</fullName>
    </submittedName>
</protein>